<dbReference type="InterPro" id="IPR030395">
    <property type="entry name" value="GP_PDE_dom"/>
</dbReference>
<evidence type="ECO:0000313" key="3">
    <source>
        <dbReference type="Proteomes" id="UP001597118"/>
    </source>
</evidence>
<organism evidence="2 3">
    <name type="scientific">Pseudopedobacter beijingensis</name>
    <dbReference type="NCBI Taxonomy" id="1207056"/>
    <lineage>
        <taxon>Bacteria</taxon>
        <taxon>Pseudomonadati</taxon>
        <taxon>Bacteroidota</taxon>
        <taxon>Sphingobacteriia</taxon>
        <taxon>Sphingobacteriales</taxon>
        <taxon>Sphingobacteriaceae</taxon>
        <taxon>Pseudopedobacter</taxon>
    </lineage>
</organism>
<gene>
    <name evidence="2" type="ORF">ACFSAH_08300</name>
</gene>
<sequence>MSVPIFIRYMFSDISMRRFLLPLFLWFSLPLSEIKAQNERIHQLEIANVKALKAFFKYTPDRIPLICGHRGGLKSTSPENALATFELALRKAPLFFEIDPRLTKDSAVVILHDATLDRTTTGTGKLVDYTLEEVRKLKLKDSKGNATSYRVPTIEEVIDWARGKTILMIDKKDVPVEMLYEIIKKNKAESFVLISSYKPEEAVYYHQKDKNLMFEAFIKNEKQMQAYEQAGIPWENIVAYLGQPKDKKLYDQLHQKGVMVMIYTGPVYDKIKDKEQRANSYREIISSGADILLSDRAVEAYEAIKELMPLKSSKRKFFKSR</sequence>
<dbReference type="Pfam" id="PF03009">
    <property type="entry name" value="GDPD"/>
    <property type="match status" value="1"/>
</dbReference>
<protein>
    <submittedName>
        <fullName evidence="2">Glycerophosphodiester phosphodiesterase family protein</fullName>
    </submittedName>
</protein>
<dbReference type="PANTHER" id="PTHR46211:SF14">
    <property type="entry name" value="GLYCEROPHOSPHODIESTER PHOSPHODIESTERASE"/>
    <property type="match status" value="1"/>
</dbReference>
<keyword evidence="3" id="KW-1185">Reference proteome</keyword>
<dbReference type="Gene3D" id="3.20.20.190">
    <property type="entry name" value="Phosphatidylinositol (PI) phosphodiesterase"/>
    <property type="match status" value="1"/>
</dbReference>
<comment type="caution">
    <text evidence="2">The sequence shown here is derived from an EMBL/GenBank/DDBJ whole genome shotgun (WGS) entry which is preliminary data.</text>
</comment>
<dbReference type="RefSeq" id="WP_379662252.1">
    <property type="nucleotide sequence ID" value="NZ_JBHUDG010000012.1"/>
</dbReference>
<dbReference type="InterPro" id="IPR017946">
    <property type="entry name" value="PLC-like_Pdiesterase_TIM-brl"/>
</dbReference>
<dbReference type="PROSITE" id="PS51704">
    <property type="entry name" value="GP_PDE"/>
    <property type="match status" value="1"/>
</dbReference>
<reference evidence="3" key="1">
    <citation type="journal article" date="2019" name="Int. J. Syst. Evol. Microbiol.">
        <title>The Global Catalogue of Microorganisms (GCM) 10K type strain sequencing project: providing services to taxonomists for standard genome sequencing and annotation.</title>
        <authorList>
            <consortium name="The Broad Institute Genomics Platform"/>
            <consortium name="The Broad Institute Genome Sequencing Center for Infectious Disease"/>
            <person name="Wu L."/>
            <person name="Ma J."/>
        </authorList>
    </citation>
    <scope>NUCLEOTIDE SEQUENCE [LARGE SCALE GENOMIC DNA]</scope>
    <source>
        <strain evidence="3">CCUG 53762</strain>
    </source>
</reference>
<proteinExistence type="predicted"/>
<evidence type="ECO:0000259" key="1">
    <source>
        <dbReference type="PROSITE" id="PS51704"/>
    </source>
</evidence>
<name>A0ABW4ID11_9SPHI</name>
<dbReference type="PANTHER" id="PTHR46211">
    <property type="entry name" value="GLYCEROPHOSPHORYL DIESTER PHOSPHODIESTERASE"/>
    <property type="match status" value="1"/>
</dbReference>
<evidence type="ECO:0000313" key="2">
    <source>
        <dbReference type="EMBL" id="MFD1629874.1"/>
    </source>
</evidence>
<dbReference type="SUPFAM" id="SSF51695">
    <property type="entry name" value="PLC-like phosphodiesterases"/>
    <property type="match status" value="1"/>
</dbReference>
<feature type="domain" description="GP-PDE" evidence="1">
    <location>
        <begin position="64"/>
        <end position="304"/>
    </location>
</feature>
<dbReference type="Proteomes" id="UP001597118">
    <property type="component" value="Unassembled WGS sequence"/>
</dbReference>
<dbReference type="CDD" id="cd08566">
    <property type="entry name" value="GDPD_AtGDE_like"/>
    <property type="match status" value="1"/>
</dbReference>
<dbReference type="EMBL" id="JBHUDG010000012">
    <property type="protein sequence ID" value="MFD1629874.1"/>
    <property type="molecule type" value="Genomic_DNA"/>
</dbReference>
<accession>A0ABW4ID11</accession>